<dbReference type="PROSITE" id="PS51192">
    <property type="entry name" value="HELICASE_ATP_BIND_1"/>
    <property type="match status" value="1"/>
</dbReference>
<feature type="domain" description="Helicase C-terminal" evidence="9">
    <location>
        <begin position="327"/>
        <end position="487"/>
    </location>
</feature>
<sequence length="687" mass="77368">MNKLLRISRLARVVLNQQVLVRSTPVGVRCFATSPVWKNEIKAEPVKIEQTSESTTNQESTTNEKPEATSEAAITPEDLFEQGLLHKDIYRAIIPRFKTLTPVQQRTIGPALTTDKGVVARARTGTGKTLAFGIPILQFAYANKETSGKIHSLIITPTRDLAFQIRDELTKIIKNLPERAKKQVRIDCHVGGTRANRLRTREVPSILIATPGRLRANLENREFVSTFSDLKFRVYDEADRLLEAGFAEELYSISRTLESAQEESAEPFRSLLFSATVDNSVDKFAKRVLGNDYQFIDCVDKDAPEAHANIEQTLVKTANITESIRGSLSFIMENIHNPKFKVILFVPTTAAADFFYGVISDLVDKEASKSKLDTTVHRLHGKLTQSARDRAVKKFHYTTSGILVTTDVSARGLDFRNISDIVQVAPSSTPADYIHKIGRTARAGKTGKAVIFLSKSEGKFVRTLASSRKIKFDNEYDYVPSDKNDAAIIESVANLSITNVELFMKSMLAFQKSIQTKYQLPFPRIVQQHGDLFRYLVNNSEAKIQADQLFVKRVLSLRGPEVNATFDLMDRKEYLRKGPALNKGFQDEDSESDSRSERRHYGNSYGNDRPQRSYGEGRPRYDRNDGNERYNGDGKSQRYSSFDKGGRNNGSRNFGGRNGGYNNNRGGRSNYESRGGRDSRFDKYRED</sequence>
<feature type="region of interest" description="Disordered" evidence="7">
    <location>
        <begin position="47"/>
        <end position="72"/>
    </location>
</feature>
<dbReference type="SMART" id="SM00487">
    <property type="entry name" value="DEXDc"/>
    <property type="match status" value="1"/>
</dbReference>
<dbReference type="CDD" id="cd18787">
    <property type="entry name" value="SF2_C_DEAD"/>
    <property type="match status" value="1"/>
</dbReference>
<organism evidence="10 11">
    <name type="scientific">[Candida] anglica</name>
    <dbReference type="NCBI Taxonomy" id="148631"/>
    <lineage>
        <taxon>Eukaryota</taxon>
        <taxon>Fungi</taxon>
        <taxon>Dikarya</taxon>
        <taxon>Ascomycota</taxon>
        <taxon>Saccharomycotina</taxon>
        <taxon>Pichiomycetes</taxon>
        <taxon>Debaryomycetaceae</taxon>
        <taxon>Kurtzmaniella</taxon>
    </lineage>
</organism>
<keyword evidence="3 6" id="KW-0347">Helicase</keyword>
<keyword evidence="4 6" id="KW-0067">ATP-binding</keyword>
<evidence type="ECO:0000256" key="1">
    <source>
        <dbReference type="ARBA" id="ARBA00022741"/>
    </source>
</evidence>
<comment type="domain">
    <text evidence="6">The Q motif is unique to and characteristic of the DEAD box family of RNA helicases and controls ATP binding and hydrolysis.</text>
</comment>
<feature type="compositionally biased region" description="Low complexity" evidence="7">
    <location>
        <begin position="649"/>
        <end position="673"/>
    </location>
</feature>
<dbReference type="InterPro" id="IPR001650">
    <property type="entry name" value="Helicase_C-like"/>
</dbReference>
<dbReference type="Pfam" id="PF00270">
    <property type="entry name" value="DEAD"/>
    <property type="match status" value="1"/>
</dbReference>
<proteinExistence type="inferred from homology"/>
<feature type="domain" description="Helicase ATP-binding" evidence="8">
    <location>
        <begin position="109"/>
        <end position="295"/>
    </location>
</feature>
<feature type="region of interest" description="Disordered" evidence="7">
    <location>
        <begin position="579"/>
        <end position="687"/>
    </location>
</feature>
<evidence type="ECO:0000256" key="7">
    <source>
        <dbReference type="SAM" id="MobiDB-lite"/>
    </source>
</evidence>
<dbReference type="Gene3D" id="3.40.50.300">
    <property type="entry name" value="P-loop containing nucleotide triphosphate hydrolases"/>
    <property type="match status" value="2"/>
</dbReference>
<comment type="similarity">
    <text evidence="6">Belongs to the DEAD box helicase family.</text>
</comment>
<dbReference type="EMBL" id="OZ004260">
    <property type="protein sequence ID" value="CAK7921145.1"/>
    <property type="molecule type" value="Genomic_DNA"/>
</dbReference>
<dbReference type="InterPro" id="IPR011545">
    <property type="entry name" value="DEAD/DEAH_box_helicase_dom"/>
</dbReference>
<evidence type="ECO:0000256" key="5">
    <source>
        <dbReference type="ARBA" id="ARBA00022884"/>
    </source>
</evidence>
<accession>A0ABP0EKA1</accession>
<dbReference type="SUPFAM" id="SSF52540">
    <property type="entry name" value="P-loop containing nucleoside triphosphate hydrolases"/>
    <property type="match status" value="1"/>
</dbReference>
<keyword evidence="5 6" id="KW-0694">RNA-binding</keyword>
<feature type="compositionally biased region" description="Basic and acidic residues" evidence="7">
    <location>
        <begin position="674"/>
        <end position="687"/>
    </location>
</feature>
<dbReference type="InterPro" id="IPR027417">
    <property type="entry name" value="P-loop_NTPase"/>
</dbReference>
<keyword evidence="2 6" id="KW-0378">Hydrolase</keyword>
<dbReference type="EC" id="3.6.4.13" evidence="6"/>
<comment type="catalytic activity">
    <reaction evidence="6">
        <text>ATP + H2O = ADP + phosphate + H(+)</text>
        <dbReference type="Rhea" id="RHEA:13065"/>
        <dbReference type="ChEBI" id="CHEBI:15377"/>
        <dbReference type="ChEBI" id="CHEBI:15378"/>
        <dbReference type="ChEBI" id="CHEBI:30616"/>
        <dbReference type="ChEBI" id="CHEBI:43474"/>
        <dbReference type="ChEBI" id="CHEBI:456216"/>
        <dbReference type="EC" id="3.6.4.13"/>
    </reaction>
</comment>
<name>A0ABP0EKA1_9ASCO</name>
<comment type="function">
    <text evidence="6">RNA helicase.</text>
</comment>
<evidence type="ECO:0000256" key="3">
    <source>
        <dbReference type="ARBA" id="ARBA00022806"/>
    </source>
</evidence>
<dbReference type="PROSITE" id="PS51194">
    <property type="entry name" value="HELICASE_CTER"/>
    <property type="match status" value="1"/>
</dbReference>
<evidence type="ECO:0000259" key="9">
    <source>
        <dbReference type="PROSITE" id="PS51194"/>
    </source>
</evidence>
<keyword evidence="11" id="KW-1185">Reference proteome</keyword>
<evidence type="ECO:0000256" key="6">
    <source>
        <dbReference type="RuleBase" id="RU365068"/>
    </source>
</evidence>
<evidence type="ECO:0000313" key="11">
    <source>
        <dbReference type="Proteomes" id="UP001497600"/>
    </source>
</evidence>
<dbReference type="SMART" id="SM00490">
    <property type="entry name" value="HELICc"/>
    <property type="match status" value="1"/>
</dbReference>
<gene>
    <name evidence="10" type="primary">MSS116</name>
    <name evidence="10" type="ORF">CAAN4_H10682</name>
</gene>
<reference evidence="10 11" key="1">
    <citation type="submission" date="2024-01" db="EMBL/GenBank/DDBJ databases">
        <authorList>
            <consortium name="Genoscope - CEA"/>
            <person name="William W."/>
        </authorList>
    </citation>
    <scope>NUCLEOTIDE SEQUENCE [LARGE SCALE GENOMIC DNA]</scope>
    <source>
        <strain evidence="10 11">29B2s-10</strain>
    </source>
</reference>
<dbReference type="PANTHER" id="PTHR24031">
    <property type="entry name" value="RNA HELICASE"/>
    <property type="match status" value="1"/>
</dbReference>
<evidence type="ECO:0000259" key="8">
    <source>
        <dbReference type="PROSITE" id="PS51192"/>
    </source>
</evidence>
<dbReference type="Pfam" id="PF00271">
    <property type="entry name" value="Helicase_C"/>
    <property type="match status" value="1"/>
</dbReference>
<evidence type="ECO:0000256" key="2">
    <source>
        <dbReference type="ARBA" id="ARBA00022801"/>
    </source>
</evidence>
<feature type="compositionally biased region" description="Low complexity" evidence="7">
    <location>
        <begin position="49"/>
        <end position="61"/>
    </location>
</feature>
<feature type="compositionally biased region" description="Basic and acidic residues" evidence="7">
    <location>
        <begin position="609"/>
        <end position="636"/>
    </location>
</feature>
<dbReference type="Proteomes" id="UP001497600">
    <property type="component" value="Chromosome H"/>
</dbReference>
<protein>
    <recommendedName>
        <fullName evidence="6">ATP-dependent RNA helicase</fullName>
        <ecNumber evidence="6">3.6.4.13</ecNumber>
    </recommendedName>
</protein>
<evidence type="ECO:0000313" key="10">
    <source>
        <dbReference type="EMBL" id="CAK7921145.1"/>
    </source>
</evidence>
<dbReference type="GO" id="GO:0004386">
    <property type="term" value="F:helicase activity"/>
    <property type="evidence" value="ECO:0007669"/>
    <property type="project" value="UniProtKB-KW"/>
</dbReference>
<keyword evidence="1 6" id="KW-0547">Nucleotide-binding</keyword>
<evidence type="ECO:0000256" key="4">
    <source>
        <dbReference type="ARBA" id="ARBA00022840"/>
    </source>
</evidence>
<dbReference type="InterPro" id="IPR014001">
    <property type="entry name" value="Helicase_ATP-bd"/>
</dbReference>